<gene>
    <name evidence="1" type="ORF">ACFQ39_13010</name>
</gene>
<accession>A0ABW3Y4G2</accession>
<dbReference type="Proteomes" id="UP001597201">
    <property type="component" value="Unassembled WGS sequence"/>
</dbReference>
<keyword evidence="2" id="KW-1185">Reference proteome</keyword>
<dbReference type="Pfam" id="PF04338">
    <property type="entry name" value="DUF481"/>
    <property type="match status" value="1"/>
</dbReference>
<comment type="caution">
    <text evidence="1">The sequence shown here is derived from an EMBL/GenBank/DDBJ whole genome shotgun (WGS) entry which is preliminary data.</text>
</comment>
<name>A0ABW3Y4G2_9FLAO</name>
<dbReference type="InterPro" id="IPR007433">
    <property type="entry name" value="DUF481"/>
</dbReference>
<organism evidence="1 2">
    <name type="scientific">Namhaeicola litoreus</name>
    <dbReference type="NCBI Taxonomy" id="1052145"/>
    <lineage>
        <taxon>Bacteria</taxon>
        <taxon>Pseudomonadati</taxon>
        <taxon>Bacteroidota</taxon>
        <taxon>Flavobacteriia</taxon>
        <taxon>Flavobacteriales</taxon>
        <taxon>Flavobacteriaceae</taxon>
        <taxon>Namhaeicola</taxon>
    </lineage>
</organism>
<dbReference type="RefSeq" id="WP_377179613.1">
    <property type="nucleotide sequence ID" value="NZ_JBHTMY010000003.1"/>
</dbReference>
<evidence type="ECO:0000313" key="2">
    <source>
        <dbReference type="Proteomes" id="UP001597201"/>
    </source>
</evidence>
<evidence type="ECO:0000313" key="1">
    <source>
        <dbReference type="EMBL" id="MFD1316539.1"/>
    </source>
</evidence>
<reference evidence="2" key="1">
    <citation type="journal article" date="2019" name="Int. J. Syst. Evol. Microbiol.">
        <title>The Global Catalogue of Microorganisms (GCM) 10K type strain sequencing project: providing services to taxonomists for standard genome sequencing and annotation.</title>
        <authorList>
            <consortium name="The Broad Institute Genomics Platform"/>
            <consortium name="The Broad Institute Genome Sequencing Center for Infectious Disease"/>
            <person name="Wu L."/>
            <person name="Ma J."/>
        </authorList>
    </citation>
    <scope>NUCLEOTIDE SEQUENCE [LARGE SCALE GENOMIC DNA]</scope>
    <source>
        <strain evidence="2">CCUG 61485</strain>
    </source>
</reference>
<sequence>MKKSIKYFLFFQFTILLFCTLKINGQKTDTIYHMNGNILTGDLKSLTYGVATWKMDGMGTISLEEVKINTIISNKQFEIKLKNDEIYYGSFLASYKPRTVFIETPQNKVLVKIDDLVEVYPIKNSFWLRTYGNFSLGLNYSKGSDIATLSWSGNLNYRKKSSFFKISWDSNNTYQGDTLSTRKSDASISFERLFQRGWSSQALIGLNQNTELGTKARWAIDLIGIKDLKYSSMNRFYIGAGLSALRERPFGNGETENDLSGIIQAVWKLYKYTSPKIWVDTDISFLPYLTDNRYRAVFNLNPRVSVFSDNFKVGLAFYYNYDSNPSAGAQSNDDYGLNLQLSYYLH</sequence>
<protein>
    <submittedName>
        <fullName evidence="1">DUF481 domain-containing protein</fullName>
    </submittedName>
</protein>
<proteinExistence type="predicted"/>
<dbReference type="EMBL" id="JBHTMY010000003">
    <property type="protein sequence ID" value="MFD1316539.1"/>
    <property type="molecule type" value="Genomic_DNA"/>
</dbReference>